<comment type="caution">
    <text evidence="1">The sequence shown here is derived from an EMBL/GenBank/DDBJ whole genome shotgun (WGS) entry which is preliminary data.</text>
</comment>
<sequence>MNHFSTIAGVEDLVSETEFRSIKLQWRYASPREPIGFAISLCELTAWSRPQDCFERHLLLGKRNTLNGYDSLTTDGRGLFQATLFGLRMLTNYSISVQAMEDNNQVPSTETDGRRANLQSNERVIVKTKGCKHDFITFSE</sequence>
<keyword evidence="2" id="KW-1185">Reference proteome</keyword>
<name>A0AAV4QRA8_9ARAC</name>
<evidence type="ECO:0000313" key="1">
    <source>
        <dbReference type="EMBL" id="GIY10809.1"/>
    </source>
</evidence>
<gene>
    <name evidence="1" type="primary">AVEN_206804_1</name>
    <name evidence="1" type="ORF">CDAR_604071</name>
</gene>
<evidence type="ECO:0000313" key="2">
    <source>
        <dbReference type="Proteomes" id="UP001054837"/>
    </source>
</evidence>
<reference evidence="1 2" key="1">
    <citation type="submission" date="2021-06" db="EMBL/GenBank/DDBJ databases">
        <title>Caerostris darwini draft genome.</title>
        <authorList>
            <person name="Kono N."/>
            <person name="Arakawa K."/>
        </authorList>
    </citation>
    <scope>NUCLEOTIDE SEQUENCE [LARGE SCALE GENOMIC DNA]</scope>
</reference>
<dbReference type="Proteomes" id="UP001054837">
    <property type="component" value="Unassembled WGS sequence"/>
</dbReference>
<proteinExistence type="predicted"/>
<evidence type="ECO:0008006" key="3">
    <source>
        <dbReference type="Google" id="ProtNLM"/>
    </source>
</evidence>
<dbReference type="EMBL" id="BPLQ01004800">
    <property type="protein sequence ID" value="GIY10809.1"/>
    <property type="molecule type" value="Genomic_DNA"/>
</dbReference>
<organism evidence="1 2">
    <name type="scientific">Caerostris darwini</name>
    <dbReference type="NCBI Taxonomy" id="1538125"/>
    <lineage>
        <taxon>Eukaryota</taxon>
        <taxon>Metazoa</taxon>
        <taxon>Ecdysozoa</taxon>
        <taxon>Arthropoda</taxon>
        <taxon>Chelicerata</taxon>
        <taxon>Arachnida</taxon>
        <taxon>Araneae</taxon>
        <taxon>Araneomorphae</taxon>
        <taxon>Entelegynae</taxon>
        <taxon>Araneoidea</taxon>
        <taxon>Araneidae</taxon>
        <taxon>Caerostris</taxon>
    </lineage>
</organism>
<dbReference type="AlphaFoldDB" id="A0AAV4QRA8"/>
<protein>
    <recommendedName>
        <fullName evidence="3">Fibronectin type-III domain-containing protein</fullName>
    </recommendedName>
</protein>
<accession>A0AAV4QRA8</accession>